<comment type="caution">
    <text evidence="2">The sequence shown here is derived from an EMBL/GenBank/DDBJ whole genome shotgun (WGS) entry which is preliminary data.</text>
</comment>
<gene>
    <name evidence="2" type="ORF">QBC47DRAFT_110681</name>
</gene>
<name>A0AAJ0BJR6_9PEZI</name>
<dbReference type="Proteomes" id="UP001239445">
    <property type="component" value="Unassembled WGS sequence"/>
</dbReference>
<evidence type="ECO:0000256" key="1">
    <source>
        <dbReference type="SAM" id="MobiDB-lite"/>
    </source>
</evidence>
<keyword evidence="3" id="KW-1185">Reference proteome</keyword>
<feature type="region of interest" description="Disordered" evidence="1">
    <location>
        <begin position="60"/>
        <end position="88"/>
    </location>
</feature>
<organism evidence="2 3">
    <name type="scientific">Echria macrotheca</name>
    <dbReference type="NCBI Taxonomy" id="438768"/>
    <lineage>
        <taxon>Eukaryota</taxon>
        <taxon>Fungi</taxon>
        <taxon>Dikarya</taxon>
        <taxon>Ascomycota</taxon>
        <taxon>Pezizomycotina</taxon>
        <taxon>Sordariomycetes</taxon>
        <taxon>Sordariomycetidae</taxon>
        <taxon>Sordariales</taxon>
        <taxon>Schizotheciaceae</taxon>
        <taxon>Echria</taxon>
    </lineage>
</organism>
<accession>A0AAJ0BJR6</accession>
<dbReference type="EMBL" id="MU839828">
    <property type="protein sequence ID" value="KAK1759548.1"/>
    <property type="molecule type" value="Genomic_DNA"/>
</dbReference>
<evidence type="ECO:0000313" key="3">
    <source>
        <dbReference type="Proteomes" id="UP001239445"/>
    </source>
</evidence>
<proteinExistence type="predicted"/>
<dbReference type="AlphaFoldDB" id="A0AAJ0BJR6"/>
<protein>
    <submittedName>
        <fullName evidence="2">Uncharacterized protein</fullName>
    </submittedName>
</protein>
<reference evidence="2" key="1">
    <citation type="submission" date="2023-06" db="EMBL/GenBank/DDBJ databases">
        <title>Genome-scale phylogeny and comparative genomics of the fungal order Sordariales.</title>
        <authorList>
            <consortium name="Lawrence Berkeley National Laboratory"/>
            <person name="Hensen N."/>
            <person name="Bonometti L."/>
            <person name="Westerberg I."/>
            <person name="Brannstrom I.O."/>
            <person name="Guillou S."/>
            <person name="Cros-Aarteil S."/>
            <person name="Calhoun S."/>
            <person name="Haridas S."/>
            <person name="Kuo A."/>
            <person name="Mondo S."/>
            <person name="Pangilinan J."/>
            <person name="Riley R."/>
            <person name="Labutti K."/>
            <person name="Andreopoulos B."/>
            <person name="Lipzen A."/>
            <person name="Chen C."/>
            <person name="Yanf M."/>
            <person name="Daum C."/>
            <person name="Ng V."/>
            <person name="Clum A."/>
            <person name="Steindorff A."/>
            <person name="Ohm R."/>
            <person name="Martin F."/>
            <person name="Silar P."/>
            <person name="Natvig D."/>
            <person name="Lalanne C."/>
            <person name="Gautier V."/>
            <person name="Ament-Velasquez S.L."/>
            <person name="Kruys A."/>
            <person name="Hutchinson M.I."/>
            <person name="Powell A.J."/>
            <person name="Barry K."/>
            <person name="Miller A.N."/>
            <person name="Grigoriev I.V."/>
            <person name="Debuchy R."/>
            <person name="Gladieux P."/>
            <person name="Thoren M.H."/>
            <person name="Johannesson H."/>
        </authorList>
    </citation>
    <scope>NUCLEOTIDE SEQUENCE</scope>
    <source>
        <strain evidence="2">PSN4</strain>
    </source>
</reference>
<sequence length="201" mass="22589">MSLPNQRLTDAVPAKTQVWHHQACSYQPGPGMLARSPPTYSLRYLVPRCTGAAPLGDRKSTFVGSETGGSNGGHQQIPRPAGNRTYHPRAIERRGVRWDGEWRVDPLILDTASLIVCRAPLRCVSKARSDLICPRACFHVFFFLFPAAGFSRIPRPAPLQNCACERDSRDKGPPTRTRLRSRLRRMGTRGKCSEHPFWDLR</sequence>
<evidence type="ECO:0000313" key="2">
    <source>
        <dbReference type="EMBL" id="KAK1759548.1"/>
    </source>
</evidence>